<feature type="signal peptide" evidence="2">
    <location>
        <begin position="1"/>
        <end position="25"/>
    </location>
</feature>
<proteinExistence type="predicted"/>
<dbReference type="InterPro" id="IPR015943">
    <property type="entry name" value="WD40/YVTN_repeat-like_dom_sf"/>
</dbReference>
<evidence type="ECO:0000313" key="3">
    <source>
        <dbReference type="EMBL" id="MBC3178767.1"/>
    </source>
</evidence>
<dbReference type="SUPFAM" id="SSF51004">
    <property type="entry name" value="C-terminal (heme d1) domain of cytochrome cd1-nitrite reductase"/>
    <property type="match status" value="1"/>
</dbReference>
<dbReference type="EMBL" id="JACMYE010000004">
    <property type="protein sequence ID" value="MBC3178767.1"/>
    <property type="molecule type" value="Genomic_DNA"/>
</dbReference>
<dbReference type="Gene3D" id="2.130.10.10">
    <property type="entry name" value="YVTN repeat-like/Quinoprotein amine dehydrogenase"/>
    <property type="match status" value="1"/>
</dbReference>
<reference evidence="5 6" key="1">
    <citation type="submission" date="2020-08" db="EMBL/GenBank/DDBJ databases">
        <title>novel species in genus Corynebacterium.</title>
        <authorList>
            <person name="Zhang G."/>
        </authorList>
    </citation>
    <scope>NUCLEOTIDE SEQUENCE [LARGE SCALE GENOMIC DNA]</scope>
    <source>
        <strain evidence="5 6">zg-917</strain>
        <strain evidence="4">Zg-917</strain>
    </source>
</reference>
<dbReference type="Proteomes" id="UP000516235">
    <property type="component" value="Chromosome"/>
</dbReference>
<evidence type="ECO:0000313" key="5">
    <source>
        <dbReference type="Proteomes" id="UP000516235"/>
    </source>
</evidence>
<dbReference type="AlphaFoldDB" id="A0A7H0JW64"/>
<dbReference type="KEGG" id="cluj:IAU68_06005"/>
<gene>
    <name evidence="3" type="ORF">H7348_05500</name>
    <name evidence="4" type="ORF">IAU68_06005</name>
</gene>
<dbReference type="Proteomes" id="UP000642876">
    <property type="component" value="Unassembled WGS sequence"/>
</dbReference>
<sequence length="345" mass="35752">MIARRLTPRFTASAALAVALPLSLAACGASPNAKIDEAGGEAAANMGSAEPAQSPAASDPAGQVVAFEAVRDLDTTDGVVGVRTDDSLILGSLEEVVDGKGETHQLDASCGDVSANAGSFAVACDGEIRVFGQAEQTITTEEPVTSATVVSSGQVLAGSDSERKVWVFDGGELADTIDVARETDQLQAVPEEGQDDAVVRTNSFDTTIQDIDWHGSRQGGTLRVGLGVGKVAAGEHGLVLAADSTGNQILVYTTDDIIRLQQSAPVPEGPWDVAWDSSQRLAWVSSLAENTATGWDISQGIPLERKRFATIANAQSMITLDDGTVVLASATGDGIQIVHPDEQQN</sequence>
<organism evidence="4 5">
    <name type="scientific">Corynebacterium lujinxingii</name>
    <dbReference type="NCBI Taxonomy" id="2763010"/>
    <lineage>
        <taxon>Bacteria</taxon>
        <taxon>Bacillati</taxon>
        <taxon>Actinomycetota</taxon>
        <taxon>Actinomycetes</taxon>
        <taxon>Mycobacteriales</taxon>
        <taxon>Corynebacteriaceae</taxon>
        <taxon>Corynebacterium</taxon>
    </lineage>
</organism>
<keyword evidence="6" id="KW-1185">Reference proteome</keyword>
<evidence type="ECO:0000313" key="4">
    <source>
        <dbReference type="EMBL" id="QNP89280.1"/>
    </source>
</evidence>
<evidence type="ECO:0000256" key="1">
    <source>
        <dbReference type="SAM" id="MobiDB-lite"/>
    </source>
</evidence>
<evidence type="ECO:0000313" key="6">
    <source>
        <dbReference type="Proteomes" id="UP000642876"/>
    </source>
</evidence>
<protein>
    <submittedName>
        <fullName evidence="4">WD40 repeat domain-containing protein</fullName>
    </submittedName>
</protein>
<accession>A0A7H0JW64</accession>
<dbReference type="InterPro" id="IPR011048">
    <property type="entry name" value="Haem_d1_sf"/>
</dbReference>
<feature type="chain" id="PRO_5038875117" evidence="2">
    <location>
        <begin position="26"/>
        <end position="345"/>
    </location>
</feature>
<keyword evidence="2" id="KW-0732">Signal</keyword>
<feature type="region of interest" description="Disordered" evidence="1">
    <location>
        <begin position="41"/>
        <end position="60"/>
    </location>
</feature>
<dbReference type="PROSITE" id="PS51257">
    <property type="entry name" value="PROKAR_LIPOPROTEIN"/>
    <property type="match status" value="1"/>
</dbReference>
<name>A0A7H0JW64_9CORY</name>
<dbReference type="EMBL" id="CP061032">
    <property type="protein sequence ID" value="QNP89280.1"/>
    <property type="molecule type" value="Genomic_DNA"/>
</dbReference>
<evidence type="ECO:0000256" key="2">
    <source>
        <dbReference type="SAM" id="SignalP"/>
    </source>
</evidence>